<evidence type="ECO:0000313" key="5">
    <source>
        <dbReference type="Proteomes" id="UP000182977"/>
    </source>
</evidence>
<dbReference type="Proteomes" id="UP000182977">
    <property type="component" value="Chromosome I"/>
</dbReference>
<gene>
    <name evidence="3" type="ORF">SAMN04488563_5289</name>
    <name evidence="4" type="ORF">SAMN04488563_5292</name>
</gene>
<reference evidence="3" key="1">
    <citation type="submission" date="2016-10" db="EMBL/GenBank/DDBJ databases">
        <authorList>
            <person name="de Groot N.N."/>
        </authorList>
    </citation>
    <scope>NUCLEOTIDE SEQUENCE [LARGE SCALE GENOMIC DNA]</scope>
    <source>
        <strain evidence="3">DSM 45079</strain>
    </source>
</reference>
<dbReference type="PANTHER" id="PTHR33055:SF16">
    <property type="entry name" value="TRANSPOSASE FOR INSERTION SEQUENCE ELEMENT IS1547"/>
    <property type="match status" value="1"/>
</dbReference>
<dbReference type="NCBIfam" id="NF033542">
    <property type="entry name" value="transpos_IS110"/>
    <property type="match status" value="1"/>
</dbReference>
<dbReference type="GO" id="GO:0006313">
    <property type="term" value="P:DNA transposition"/>
    <property type="evidence" value="ECO:0007669"/>
    <property type="project" value="InterPro"/>
</dbReference>
<sequence>MSSVTTTVADLYRYVVGVDTHAATHSYAIVAAPNGALIDQATFPTTAAGLRRARDWIGRRTGGDLDGVLVSAEGTGSYGALLGDVVEEAGYRVVEAPTPRRERGRGKTDTLDAVLAARSTLVMPLAHLRDRRAGEIQVALQVLTVARDQLNADRLRCINALTALVRSHDLGVDARRALTGSQISTIAGWRRRDESLGVATARAEAVRLAKRILVLDEELADNRNQITTLVTAQAPELLDLTGVGAVTAAVILTVWSHPGRIRSEAAFAQIAGTCPIPASSGNTIRHRLNRGGDRRLNRALNTIVLTRMRTDPDTRAYLERRAGEGKTLKEIRRCLKRYASRQIFRTLAAAHRPPEAMASAA</sequence>
<dbReference type="InterPro" id="IPR002525">
    <property type="entry name" value="Transp_IS110-like_N"/>
</dbReference>
<organism evidence="3 5">
    <name type="scientific">Jiangella alkaliphila</name>
    <dbReference type="NCBI Taxonomy" id="419479"/>
    <lineage>
        <taxon>Bacteria</taxon>
        <taxon>Bacillati</taxon>
        <taxon>Actinomycetota</taxon>
        <taxon>Actinomycetes</taxon>
        <taxon>Jiangellales</taxon>
        <taxon>Jiangellaceae</taxon>
        <taxon>Jiangella</taxon>
    </lineage>
</organism>
<dbReference type="GO" id="GO:0004803">
    <property type="term" value="F:transposase activity"/>
    <property type="evidence" value="ECO:0007669"/>
    <property type="project" value="InterPro"/>
</dbReference>
<name>A0A1H2L8D1_9ACTN</name>
<dbReference type="GO" id="GO:0003677">
    <property type="term" value="F:DNA binding"/>
    <property type="evidence" value="ECO:0007669"/>
    <property type="project" value="InterPro"/>
</dbReference>
<accession>A0A1H2L8D1</accession>
<dbReference type="STRING" id="419479.SAMN04488563_5289"/>
<evidence type="ECO:0000313" key="3">
    <source>
        <dbReference type="EMBL" id="SDU76706.1"/>
    </source>
</evidence>
<dbReference type="AlphaFoldDB" id="A0A1H2L8D1"/>
<feature type="domain" description="Transposase IS116/IS110/IS902 C-terminal" evidence="2">
    <location>
        <begin position="237"/>
        <end position="318"/>
    </location>
</feature>
<dbReference type="OrthoDB" id="4337860at2"/>
<dbReference type="Pfam" id="PF02371">
    <property type="entry name" value="Transposase_20"/>
    <property type="match status" value="1"/>
</dbReference>
<dbReference type="Pfam" id="PF01548">
    <property type="entry name" value="DEDD_Tnp_IS110"/>
    <property type="match status" value="1"/>
</dbReference>
<evidence type="ECO:0000259" key="2">
    <source>
        <dbReference type="Pfam" id="PF02371"/>
    </source>
</evidence>
<reference evidence="5" key="2">
    <citation type="submission" date="2016-10" db="EMBL/GenBank/DDBJ databases">
        <authorList>
            <person name="Varghese N."/>
            <person name="Submissions S."/>
        </authorList>
    </citation>
    <scope>NUCLEOTIDE SEQUENCE [LARGE SCALE GENOMIC DNA]</scope>
    <source>
        <strain evidence="5">DSM 45079</strain>
    </source>
</reference>
<keyword evidence="5" id="KW-1185">Reference proteome</keyword>
<dbReference type="EMBL" id="LT629791">
    <property type="protein sequence ID" value="SDU76706.1"/>
    <property type="molecule type" value="Genomic_DNA"/>
</dbReference>
<dbReference type="InterPro" id="IPR003346">
    <property type="entry name" value="Transposase_20"/>
</dbReference>
<evidence type="ECO:0000313" key="4">
    <source>
        <dbReference type="EMBL" id="SDU76716.1"/>
    </source>
</evidence>
<protein>
    <submittedName>
        <fullName evidence="3">Transposase</fullName>
    </submittedName>
</protein>
<evidence type="ECO:0000259" key="1">
    <source>
        <dbReference type="Pfam" id="PF01548"/>
    </source>
</evidence>
<feature type="domain" description="Transposase IS110-like N-terminal" evidence="1">
    <location>
        <begin position="16"/>
        <end position="166"/>
    </location>
</feature>
<dbReference type="InterPro" id="IPR047650">
    <property type="entry name" value="Transpos_IS110"/>
</dbReference>
<dbReference type="EMBL" id="LT629791">
    <property type="protein sequence ID" value="SDU76716.1"/>
    <property type="molecule type" value="Genomic_DNA"/>
</dbReference>
<dbReference type="PANTHER" id="PTHR33055">
    <property type="entry name" value="TRANSPOSASE FOR INSERTION SEQUENCE ELEMENT IS1111A"/>
    <property type="match status" value="1"/>
</dbReference>
<proteinExistence type="predicted"/>